<dbReference type="InterPro" id="IPR010239">
    <property type="entry name" value="CHP02001"/>
</dbReference>
<sequence length="224" mass="25140">MRKSILYTLCFCSFPTLADTSVTITGVSDYLFNGVSQTQEDPAIQASFDWAGDTGWYAGVWGSNVDFGEDTNIEFDGYVGYYTALNDVLNLDVGIAQYTYHGADVSSSYNYAEAYAKFNYGNTNLNFWYAWDYFGTGAGHSIVMLTHNFPVNESFSVDVGIDYSMSMDDDKWTWEGKDDDYIHWRVTGNYSVSGWDLSLGYEDTDLDTYGDSTILFTVGKTFSL</sequence>
<keyword evidence="3" id="KW-1185">Reference proteome</keyword>
<dbReference type="AlphaFoldDB" id="A0A0S2K778"/>
<organism evidence="2 3">
    <name type="scientific">Pseudoalteromonas phenolica</name>
    <dbReference type="NCBI Taxonomy" id="161398"/>
    <lineage>
        <taxon>Bacteria</taxon>
        <taxon>Pseudomonadati</taxon>
        <taxon>Pseudomonadota</taxon>
        <taxon>Gammaproteobacteria</taxon>
        <taxon>Alteromonadales</taxon>
        <taxon>Pseudoalteromonadaceae</taxon>
        <taxon>Pseudoalteromonas</taxon>
    </lineage>
</organism>
<dbReference type="PATRIC" id="fig|161398.10.peg.3673"/>
<dbReference type="KEGG" id="pphe:PP2015_3599"/>
<evidence type="ECO:0000313" key="2">
    <source>
        <dbReference type="EMBL" id="ALO44073.1"/>
    </source>
</evidence>
<proteinExistence type="predicted"/>
<name>A0A0S2K778_9GAMM</name>
<dbReference type="Proteomes" id="UP000061457">
    <property type="component" value="Chromosome II"/>
</dbReference>
<dbReference type="NCBIfam" id="TIGR02001">
    <property type="entry name" value="gcw_chp"/>
    <property type="match status" value="1"/>
</dbReference>
<dbReference type="EMBL" id="CP013188">
    <property type="protein sequence ID" value="ALO44073.1"/>
    <property type="molecule type" value="Genomic_DNA"/>
</dbReference>
<dbReference type="STRING" id="161398.PP2015_3599"/>
<evidence type="ECO:0000256" key="1">
    <source>
        <dbReference type="SAM" id="SignalP"/>
    </source>
</evidence>
<dbReference type="Pfam" id="PF09694">
    <property type="entry name" value="Gcw_chp"/>
    <property type="match status" value="1"/>
</dbReference>
<feature type="signal peptide" evidence="1">
    <location>
        <begin position="1"/>
        <end position="18"/>
    </location>
</feature>
<accession>A0A0S2K778</accession>
<evidence type="ECO:0000313" key="3">
    <source>
        <dbReference type="Proteomes" id="UP000061457"/>
    </source>
</evidence>
<keyword evidence="1" id="KW-0732">Signal</keyword>
<dbReference type="OrthoDB" id="9793561at2"/>
<feature type="chain" id="PRO_5006601222" evidence="1">
    <location>
        <begin position="19"/>
        <end position="224"/>
    </location>
</feature>
<protein>
    <submittedName>
        <fullName evidence="2">Periplasmic or outer membrane protein</fullName>
    </submittedName>
</protein>
<dbReference type="RefSeq" id="WP_058031960.1">
    <property type="nucleotide sequence ID" value="NZ_CP013188.1"/>
</dbReference>
<gene>
    <name evidence="2" type="ORF">PP2015_3599</name>
</gene>
<reference evidence="2 3" key="1">
    <citation type="submission" date="2015-11" db="EMBL/GenBank/DDBJ databases">
        <authorList>
            <person name="Zhang Y."/>
            <person name="Guo Z."/>
        </authorList>
    </citation>
    <scope>NUCLEOTIDE SEQUENCE [LARGE SCALE GENOMIC DNA]</scope>
    <source>
        <strain evidence="2 3">KCTC 12086</strain>
    </source>
</reference>